<evidence type="ECO:0000313" key="2">
    <source>
        <dbReference type="Proteomes" id="UP001500353"/>
    </source>
</evidence>
<organism evidence="1 2">
    <name type="scientific">Chryseobacterium ginsengisoli</name>
    <dbReference type="NCBI Taxonomy" id="363853"/>
    <lineage>
        <taxon>Bacteria</taxon>
        <taxon>Pseudomonadati</taxon>
        <taxon>Bacteroidota</taxon>
        <taxon>Flavobacteriia</taxon>
        <taxon>Flavobacteriales</taxon>
        <taxon>Weeksellaceae</taxon>
        <taxon>Chryseobacterium group</taxon>
        <taxon>Chryseobacterium</taxon>
    </lineage>
</organism>
<comment type="caution">
    <text evidence="1">The sequence shown here is derived from an EMBL/GenBank/DDBJ whole genome shotgun (WGS) entry which is preliminary data.</text>
</comment>
<dbReference type="Proteomes" id="UP001500353">
    <property type="component" value="Unassembled WGS sequence"/>
</dbReference>
<protein>
    <recommendedName>
        <fullName evidence="3">DUF4296 domain-containing protein</fullName>
    </recommendedName>
</protein>
<keyword evidence="2" id="KW-1185">Reference proteome</keyword>
<evidence type="ECO:0008006" key="3">
    <source>
        <dbReference type="Google" id="ProtNLM"/>
    </source>
</evidence>
<reference evidence="2" key="1">
    <citation type="journal article" date="2019" name="Int. J. Syst. Evol. Microbiol.">
        <title>The Global Catalogue of Microorganisms (GCM) 10K type strain sequencing project: providing services to taxonomists for standard genome sequencing and annotation.</title>
        <authorList>
            <consortium name="The Broad Institute Genomics Platform"/>
            <consortium name="The Broad Institute Genome Sequencing Center for Infectious Disease"/>
            <person name="Wu L."/>
            <person name="Ma J."/>
        </authorList>
    </citation>
    <scope>NUCLEOTIDE SEQUENCE [LARGE SCALE GENOMIC DNA]</scope>
    <source>
        <strain evidence="2">JCM 18019</strain>
    </source>
</reference>
<name>A0ABP9MB93_9FLAO</name>
<gene>
    <name evidence="1" type="ORF">GCM10023210_21120</name>
</gene>
<sequence length="92" mass="11104">MDPNFNLMKKIIGIFILLVFFSTRKEKTEFVQSKAIPNMFLLKNLPLDSLSAKKMIRNFLLKNSPKADTYFYEYTWRTEYFIDHEEDLLERN</sequence>
<evidence type="ECO:0000313" key="1">
    <source>
        <dbReference type="EMBL" id="GAA5092344.1"/>
    </source>
</evidence>
<dbReference type="EMBL" id="BAABHX010000003">
    <property type="protein sequence ID" value="GAA5092344.1"/>
    <property type="molecule type" value="Genomic_DNA"/>
</dbReference>
<accession>A0ABP9MB93</accession>
<proteinExistence type="predicted"/>